<dbReference type="InterPro" id="IPR012337">
    <property type="entry name" value="RNaseH-like_sf"/>
</dbReference>
<dbReference type="Gene3D" id="3.30.420.10">
    <property type="entry name" value="Ribonuclease H-like superfamily/Ribonuclease H"/>
    <property type="match status" value="1"/>
</dbReference>
<dbReference type="GO" id="GO:0003723">
    <property type="term" value="F:RNA binding"/>
    <property type="evidence" value="ECO:0007669"/>
    <property type="project" value="InterPro"/>
</dbReference>
<evidence type="ECO:0000256" key="2">
    <source>
        <dbReference type="SAM" id="MobiDB-lite"/>
    </source>
</evidence>
<dbReference type="Pfam" id="PF02171">
    <property type="entry name" value="Piwi"/>
    <property type="match status" value="1"/>
</dbReference>
<dbReference type="InterPro" id="IPR003100">
    <property type="entry name" value="PAZ_dom"/>
</dbReference>
<organism evidence="5 6">
    <name type="scientific">Caenorhabditis nigoni</name>
    <dbReference type="NCBI Taxonomy" id="1611254"/>
    <lineage>
        <taxon>Eukaryota</taxon>
        <taxon>Metazoa</taxon>
        <taxon>Ecdysozoa</taxon>
        <taxon>Nematoda</taxon>
        <taxon>Chromadorea</taxon>
        <taxon>Rhabditida</taxon>
        <taxon>Rhabditina</taxon>
        <taxon>Rhabditomorpha</taxon>
        <taxon>Rhabditoidea</taxon>
        <taxon>Rhabditidae</taxon>
        <taxon>Peloderinae</taxon>
        <taxon>Caenorhabditis</taxon>
    </lineage>
</organism>
<dbReference type="Gene3D" id="3.40.50.2300">
    <property type="match status" value="1"/>
</dbReference>
<dbReference type="PROSITE" id="PS50822">
    <property type="entry name" value="PIWI"/>
    <property type="match status" value="1"/>
</dbReference>
<comment type="caution">
    <text evidence="5">The sequence shown here is derived from an EMBL/GenBank/DDBJ whole genome shotgun (WGS) entry which is preliminary data.</text>
</comment>
<dbReference type="SUPFAM" id="SSF53098">
    <property type="entry name" value="Ribonuclease H-like"/>
    <property type="match status" value="1"/>
</dbReference>
<feature type="domain" description="Piwi" evidence="4">
    <location>
        <begin position="611"/>
        <end position="918"/>
    </location>
</feature>
<keyword evidence="6" id="KW-1185">Reference proteome</keyword>
<accession>A0A2G5V5N3</accession>
<dbReference type="PANTHER" id="PTHR22891">
    <property type="entry name" value="EUKARYOTIC TRANSLATION INITIATION FACTOR 2C"/>
    <property type="match status" value="1"/>
</dbReference>
<dbReference type="Gene3D" id="2.170.260.10">
    <property type="entry name" value="paz domain"/>
    <property type="match status" value="1"/>
</dbReference>
<proteinExistence type="inferred from homology"/>
<dbReference type="PROSITE" id="PS50821">
    <property type="entry name" value="PAZ"/>
    <property type="match status" value="1"/>
</dbReference>
<dbReference type="AlphaFoldDB" id="A0A2G5V5N3"/>
<dbReference type="OrthoDB" id="5868801at2759"/>
<dbReference type="SMART" id="SM00949">
    <property type="entry name" value="PAZ"/>
    <property type="match status" value="1"/>
</dbReference>
<dbReference type="Proteomes" id="UP000230233">
    <property type="component" value="Chromosome II"/>
</dbReference>
<evidence type="ECO:0000313" key="6">
    <source>
        <dbReference type="Proteomes" id="UP000230233"/>
    </source>
</evidence>
<evidence type="ECO:0000259" key="4">
    <source>
        <dbReference type="PROSITE" id="PS50822"/>
    </source>
</evidence>
<evidence type="ECO:0000313" key="5">
    <source>
        <dbReference type="EMBL" id="PIC47050.1"/>
    </source>
</evidence>
<feature type="region of interest" description="Disordered" evidence="2">
    <location>
        <begin position="1"/>
        <end position="35"/>
    </location>
</feature>
<dbReference type="InterPro" id="IPR036085">
    <property type="entry name" value="PAZ_dom_sf"/>
</dbReference>
<protein>
    <recommendedName>
        <fullName evidence="7">Piwi domain-containing protein</fullName>
    </recommendedName>
</protein>
<dbReference type="InterPro" id="IPR036397">
    <property type="entry name" value="RNaseH_sf"/>
</dbReference>
<feature type="domain" description="PAZ" evidence="3">
    <location>
        <begin position="315"/>
        <end position="423"/>
    </location>
</feature>
<dbReference type="STRING" id="1611254.A0A2G5V5N3"/>
<dbReference type="CDD" id="cd02846">
    <property type="entry name" value="PAZ_argonaute_like"/>
    <property type="match status" value="1"/>
</dbReference>
<evidence type="ECO:0000256" key="1">
    <source>
        <dbReference type="RuleBase" id="RU361178"/>
    </source>
</evidence>
<dbReference type="Pfam" id="PF02170">
    <property type="entry name" value="PAZ"/>
    <property type="match status" value="1"/>
</dbReference>
<evidence type="ECO:0000259" key="3">
    <source>
        <dbReference type="PROSITE" id="PS50821"/>
    </source>
</evidence>
<dbReference type="SMART" id="SM00950">
    <property type="entry name" value="Piwi"/>
    <property type="match status" value="1"/>
</dbReference>
<gene>
    <name evidence="5" type="primary">Cnig_chr_II.g6531</name>
    <name evidence="5" type="ORF">B9Z55_006531</name>
</gene>
<dbReference type="EMBL" id="PDUG01000002">
    <property type="protein sequence ID" value="PIC47050.1"/>
    <property type="molecule type" value="Genomic_DNA"/>
</dbReference>
<name>A0A2G5V5N3_9PELO</name>
<dbReference type="SUPFAM" id="SSF101690">
    <property type="entry name" value="PAZ domain"/>
    <property type="match status" value="1"/>
</dbReference>
<reference evidence="6" key="1">
    <citation type="submission" date="2017-10" db="EMBL/GenBank/DDBJ databases">
        <title>Rapid genome shrinkage in a self-fertile nematode reveals novel sperm competition proteins.</title>
        <authorList>
            <person name="Yin D."/>
            <person name="Schwarz E.M."/>
            <person name="Thomas C.G."/>
            <person name="Felde R.L."/>
            <person name="Korf I.F."/>
            <person name="Cutter A.D."/>
            <person name="Schartner C.M."/>
            <person name="Ralston E.J."/>
            <person name="Meyer B.J."/>
            <person name="Haag E.S."/>
        </authorList>
    </citation>
    <scope>NUCLEOTIDE SEQUENCE [LARGE SCALE GENOMIC DNA]</scope>
    <source>
        <strain evidence="6">JU1422</strain>
    </source>
</reference>
<dbReference type="InterPro" id="IPR003165">
    <property type="entry name" value="Piwi"/>
</dbReference>
<evidence type="ECO:0008006" key="7">
    <source>
        <dbReference type="Google" id="ProtNLM"/>
    </source>
</evidence>
<comment type="similarity">
    <text evidence="1">Belongs to the argonaute family.</text>
</comment>
<sequence>MSAPPVSSMVPRGIHPPSAVRPDQPVEASSGTGNDECITKLRERSLRPAPRVYPALKSPAVHGKEVEIQTNVYGIDLLKDNEIFQYAVNIKADVSPTKEVVFTKKGKEDFVVLDRHKKCCSILSYAVEHHGEFFQPEYNSLVFDGQSMLYSTVDLFKNQPEGVTRSRTFQINGADIRVTPDSKDLEKLPCIKLEVFPTRNPAIMFSRENIRRRGADANIEAINNGYHQILELALNQACIQDFTRCIVFEHGKLFFLRPREEGFLPEDCVDVGDGKQMMPGIKKTVQFIEGPRGRGKSNPSVVIDGMKVAFHKEQLVIEKLREITKNVSNPLSDAERERCAAVMKGLDCYSEYQGRIHHVTIEGIHHQTASQSRFEVDGGQTTVADYFMNRYKIRLQFPNANLLLCKTRGNVNYFPMECMTISPNQRVQISQLTSQQSQLTTKESAVLPDVRQRIIATGKHAARISSDNDILKSLGIEITESPLMVKARQFPSVKLASNQSLPVKDNKWRFNNYLRPAAPPQVWALYAVGTERSRFTNQKLGEFGKEFVKTCNSKGIRLSPPAEFCCVMAQDIENRLILASKSNCKFVFIITDDSITNLHQKYKVYENAHGVITQDMKMSKALSVLEGKRLTLENVVNKTNVKLGGSNYIFADSKKMLDGTLVIGIGVSQPPPGTQHIAGKKGELNPTVVGYSYNGKDKQEFIGDFMLCPSGQDTIPVIDDIVQDSIDGYKKWHNDQPPNEIIVYRTGASDGSHGNVMAYEIPLARFVLQSQQKKDIRLVYITVSKDHTFRFFKSDLNSLTGTSETMSQVSGPTGRSFASSARAKPWDLNIPPGVSIDTSVTNPAIKQFFLNSHITLQGTAKTPLYSVLMDDTDSSMEKLEDLTFQLCHLHQVVGLSTSVPTPLYVANEYAKRGRNLWVEAITQNPVQRGDGPEGPLLKELTKHINYKGTTLFDRRVNA</sequence>